<keyword evidence="2" id="KW-1185">Reference proteome</keyword>
<dbReference type="OrthoDB" id="444233at2"/>
<dbReference type="Proteomes" id="UP000226442">
    <property type="component" value="Unassembled WGS sequence"/>
</dbReference>
<evidence type="ECO:0000313" key="1">
    <source>
        <dbReference type="EMBL" id="PHX54265.1"/>
    </source>
</evidence>
<organism evidence="1 2">
    <name type="scientific">Tychonema bourrellyi FEM_GT703</name>
    <dbReference type="NCBI Taxonomy" id="2040638"/>
    <lineage>
        <taxon>Bacteria</taxon>
        <taxon>Bacillati</taxon>
        <taxon>Cyanobacteriota</taxon>
        <taxon>Cyanophyceae</taxon>
        <taxon>Oscillatoriophycideae</taxon>
        <taxon>Oscillatoriales</taxon>
        <taxon>Microcoleaceae</taxon>
        <taxon>Tychonema</taxon>
    </lineage>
</organism>
<proteinExistence type="predicted"/>
<gene>
    <name evidence="1" type="ORF">CP500_016980</name>
</gene>
<accession>A0A2G4EXK2</accession>
<evidence type="ECO:0000313" key="2">
    <source>
        <dbReference type="Proteomes" id="UP000226442"/>
    </source>
</evidence>
<dbReference type="EMBL" id="NXIB02000111">
    <property type="protein sequence ID" value="PHX54265.1"/>
    <property type="molecule type" value="Genomic_DNA"/>
</dbReference>
<evidence type="ECO:0008006" key="3">
    <source>
        <dbReference type="Google" id="ProtNLM"/>
    </source>
</evidence>
<name>A0A2G4EXK2_9CYAN</name>
<sequence>MMSQLNEPLKIWINEDLLLPDVRLVPLLMHLSPPETHPELQFWNLLRDELPELVKIHRFTNLADAGKIVVIPHFMSNYYLLKKEGEINKFRRQVLASKRTLVTFSNCMEYKAYQGELFFASATYRDQKEKSIPTPAWIFDIGEKVNIPKPSIPTVSFVGNIEYPSRINSLILRYIKFSDSMINWMACSLFVNRNLNLGRRRLIAQLVRKKIINEVRKAKNLQTFLIERKGDFYTLPLEEKKRQRAEYIESIENNAYLLTMRGDDNGCYRLWEVMSAGRIPVLIDTNGLLPELRGMKWEDFCVIVPFSEVHRIGDYIQTFHDRLSDEDFVEVCRKSRAAFDQLLPHNFVVRILEKIVELKSKH</sequence>
<comment type="caution">
    <text evidence="1">The sequence shown here is derived from an EMBL/GenBank/DDBJ whole genome shotgun (WGS) entry which is preliminary data.</text>
</comment>
<reference evidence="1" key="1">
    <citation type="submission" date="2017-10" db="EMBL/GenBank/DDBJ databases">
        <title>Draft genome sequence of the planktic cyanobacteria Tychonema bourrellyi isolated from alpine lentic freshwater.</title>
        <authorList>
            <person name="Tett A."/>
            <person name="Armanini F."/>
            <person name="Asnicar F."/>
            <person name="Boscaini A."/>
            <person name="Pasolli E."/>
            <person name="Zolfo M."/>
            <person name="Donati C."/>
            <person name="Salmaso N."/>
            <person name="Segata N."/>
        </authorList>
    </citation>
    <scope>NUCLEOTIDE SEQUENCE</scope>
    <source>
        <strain evidence="1">FEM_GT703</strain>
    </source>
</reference>
<dbReference type="AlphaFoldDB" id="A0A2G4EXK2"/>
<protein>
    <recommendedName>
        <fullName evidence="3">Exostosin family protein</fullName>
    </recommendedName>
</protein>
<dbReference type="RefSeq" id="WP_096828609.1">
    <property type="nucleotide sequence ID" value="NZ_NXIB02000111.1"/>
</dbReference>